<gene>
    <name evidence="1" type="ORF">AC578_8795</name>
</gene>
<dbReference type="Proteomes" id="UP000070133">
    <property type="component" value="Unassembled WGS sequence"/>
</dbReference>
<dbReference type="OrthoDB" id="2922289at2759"/>
<proteinExistence type="predicted"/>
<evidence type="ECO:0000313" key="1">
    <source>
        <dbReference type="EMBL" id="KXS98022.1"/>
    </source>
</evidence>
<dbReference type="EMBL" id="LFZN01000124">
    <property type="protein sequence ID" value="KXS98022.1"/>
    <property type="molecule type" value="Genomic_DNA"/>
</dbReference>
<accession>A0A139H6I3</accession>
<organism evidence="1 2">
    <name type="scientific">Pseudocercospora eumusae</name>
    <dbReference type="NCBI Taxonomy" id="321146"/>
    <lineage>
        <taxon>Eukaryota</taxon>
        <taxon>Fungi</taxon>
        <taxon>Dikarya</taxon>
        <taxon>Ascomycota</taxon>
        <taxon>Pezizomycotina</taxon>
        <taxon>Dothideomycetes</taxon>
        <taxon>Dothideomycetidae</taxon>
        <taxon>Mycosphaerellales</taxon>
        <taxon>Mycosphaerellaceae</taxon>
        <taxon>Pseudocercospora</taxon>
    </lineage>
</organism>
<evidence type="ECO:0000313" key="2">
    <source>
        <dbReference type="Proteomes" id="UP000070133"/>
    </source>
</evidence>
<keyword evidence="2" id="KW-1185">Reference proteome</keyword>
<comment type="caution">
    <text evidence="1">The sequence shown here is derived from an EMBL/GenBank/DDBJ whole genome shotgun (WGS) entry which is preliminary data.</text>
</comment>
<protein>
    <submittedName>
        <fullName evidence="1">Uncharacterized protein</fullName>
    </submittedName>
</protein>
<reference evidence="1 2" key="1">
    <citation type="submission" date="2015-07" db="EMBL/GenBank/DDBJ databases">
        <title>Comparative genomics of the Sigatoka disease complex on banana suggests a link between parallel evolutionary changes in Pseudocercospora fijiensis and Pseudocercospora eumusae and increased virulence on the banana host.</title>
        <authorList>
            <person name="Chang T.-C."/>
            <person name="Salvucci A."/>
            <person name="Crous P.W."/>
            <person name="Stergiopoulos I."/>
        </authorList>
    </citation>
    <scope>NUCLEOTIDE SEQUENCE [LARGE SCALE GENOMIC DNA]</scope>
    <source>
        <strain evidence="1 2">CBS 114824</strain>
    </source>
</reference>
<dbReference type="AlphaFoldDB" id="A0A139H6I3"/>
<sequence>MYRSFSEISWPKGVRDEKWLGGSVVFHKPHPDPELDPIILHAMGKRLHKWFGRDRDSFVEREKVAKEDQND</sequence>
<name>A0A139H6I3_9PEZI</name>